<feature type="region of interest" description="Disordered" evidence="1">
    <location>
        <begin position="31"/>
        <end position="76"/>
    </location>
</feature>
<protein>
    <recommendedName>
        <fullName evidence="4">Thioredoxin domain-containing protein</fullName>
    </recommendedName>
</protein>
<evidence type="ECO:0008006" key="4">
    <source>
        <dbReference type="Google" id="ProtNLM"/>
    </source>
</evidence>
<dbReference type="SUPFAM" id="SSF52833">
    <property type="entry name" value="Thioredoxin-like"/>
    <property type="match status" value="1"/>
</dbReference>
<evidence type="ECO:0000313" key="2">
    <source>
        <dbReference type="EMBL" id="TNV80070.1"/>
    </source>
</evidence>
<dbReference type="InterPro" id="IPR011990">
    <property type="entry name" value="TPR-like_helical_dom_sf"/>
</dbReference>
<dbReference type="OrthoDB" id="10607118at2759"/>
<reference evidence="2" key="1">
    <citation type="submission" date="2019-06" db="EMBL/GenBank/DDBJ databases">
        <authorList>
            <person name="Zheng W."/>
        </authorList>
    </citation>
    <scope>NUCLEOTIDE SEQUENCE</scope>
    <source>
        <strain evidence="2">QDHG01</strain>
    </source>
</reference>
<dbReference type="SUPFAM" id="SSF48452">
    <property type="entry name" value="TPR-like"/>
    <property type="match status" value="1"/>
</dbReference>
<name>A0A8J8NTA0_HALGN</name>
<organism evidence="2 3">
    <name type="scientific">Halteria grandinella</name>
    <dbReference type="NCBI Taxonomy" id="5974"/>
    <lineage>
        <taxon>Eukaryota</taxon>
        <taxon>Sar</taxon>
        <taxon>Alveolata</taxon>
        <taxon>Ciliophora</taxon>
        <taxon>Intramacronucleata</taxon>
        <taxon>Spirotrichea</taxon>
        <taxon>Stichotrichia</taxon>
        <taxon>Sporadotrichida</taxon>
        <taxon>Halteriidae</taxon>
        <taxon>Halteria</taxon>
    </lineage>
</organism>
<keyword evidence="3" id="KW-1185">Reference proteome</keyword>
<evidence type="ECO:0000256" key="1">
    <source>
        <dbReference type="SAM" id="MobiDB-lite"/>
    </source>
</evidence>
<proteinExistence type="predicted"/>
<sequence>MGGSRLHLRHSRLLQMNCICSSQQRFGFSNNLKDSQTDRAPQGLIKTSHPKTKLSKTPNQKLQAPQVLPSPVPTPAQTKQSTYEALVEKYSKSHIFWANTKEQFDRLVTEYKYPVALLFVKSDGTLLKECTQVEHAVSKYLCKSQGKFRLVMIDYDQSGMITGKSIPVTTAPGLFLLYRTHITHEIPGVPSKQEMREFIKTALYFYQIANEEALADSLIQEGHRCIEENKLLDALQLFEEANQLEKWRDIYGTVVLANLAYICAKLGNIHRARDYIDDYFDLYGQSDFQQDPDEYQKLTFAHQEVDRLEVEQLIIMPQGLRLKNSSTKMPSIFALRPWEKTTTMARLMPYSWRFSMNSATGAKSYNKQGSQ</sequence>
<comment type="caution">
    <text evidence="2">The sequence shown here is derived from an EMBL/GenBank/DDBJ whole genome shotgun (WGS) entry which is preliminary data.</text>
</comment>
<dbReference type="EMBL" id="RRYP01008028">
    <property type="protein sequence ID" value="TNV80070.1"/>
    <property type="molecule type" value="Genomic_DNA"/>
</dbReference>
<evidence type="ECO:0000313" key="3">
    <source>
        <dbReference type="Proteomes" id="UP000785679"/>
    </source>
</evidence>
<dbReference type="InterPro" id="IPR036249">
    <property type="entry name" value="Thioredoxin-like_sf"/>
</dbReference>
<gene>
    <name evidence="2" type="ORF">FGO68_gene14069</name>
</gene>
<accession>A0A8J8NTA0</accession>
<dbReference type="AlphaFoldDB" id="A0A8J8NTA0"/>
<dbReference type="Proteomes" id="UP000785679">
    <property type="component" value="Unassembled WGS sequence"/>
</dbReference>